<dbReference type="InterPro" id="IPR004942">
    <property type="entry name" value="Roadblock/LAMTOR2_dom"/>
</dbReference>
<dbReference type="SUPFAM" id="SSF103196">
    <property type="entry name" value="Roadblock/LC7 domain"/>
    <property type="match status" value="1"/>
</dbReference>
<feature type="domain" description="Roadblock/LAMTOR2" evidence="1">
    <location>
        <begin position="6"/>
        <end position="96"/>
    </location>
</feature>
<comment type="caution">
    <text evidence="2">The sequence shown here is derived from an EMBL/GenBank/DDBJ whole genome shotgun (WGS) entry which is preliminary data.</text>
</comment>
<proteinExistence type="predicted"/>
<dbReference type="Gene3D" id="3.30.450.30">
    <property type="entry name" value="Dynein light chain 2a, cytoplasmic"/>
    <property type="match status" value="1"/>
</dbReference>
<reference evidence="2 3" key="1">
    <citation type="submission" date="2021-03" db="EMBL/GenBank/DDBJ databases">
        <authorList>
            <person name="Lee D.-H."/>
        </authorList>
    </citation>
    <scope>NUCLEOTIDE SEQUENCE [LARGE SCALE GENOMIC DNA]</scope>
    <source>
        <strain evidence="2 3">MMS20-R2-23</strain>
    </source>
</reference>
<dbReference type="EMBL" id="JAGFWR010000024">
    <property type="protein sequence ID" value="MBO4164399.1"/>
    <property type="molecule type" value="Genomic_DNA"/>
</dbReference>
<dbReference type="RefSeq" id="WP_208569940.1">
    <property type="nucleotide sequence ID" value="NZ_JAGFWR010000024.1"/>
</dbReference>
<dbReference type="PANTHER" id="PTHR36222:SF1">
    <property type="entry name" value="SERINE PROTEASE INHIBITOR RV3364C"/>
    <property type="match status" value="1"/>
</dbReference>
<dbReference type="SMART" id="SM00960">
    <property type="entry name" value="Robl_LC7"/>
    <property type="match status" value="1"/>
</dbReference>
<accession>A0ABS3VFQ6</accession>
<organism evidence="2 3">
    <name type="scientific">Micromonospora antibiotica</name>
    <dbReference type="NCBI Taxonomy" id="2807623"/>
    <lineage>
        <taxon>Bacteria</taxon>
        <taxon>Bacillati</taxon>
        <taxon>Actinomycetota</taxon>
        <taxon>Actinomycetes</taxon>
        <taxon>Micromonosporales</taxon>
        <taxon>Micromonosporaceae</taxon>
        <taxon>Micromonospora</taxon>
    </lineage>
</organism>
<keyword evidence="3" id="KW-1185">Reference proteome</keyword>
<name>A0ABS3VFQ6_9ACTN</name>
<dbReference type="Proteomes" id="UP000671399">
    <property type="component" value="Unassembled WGS sequence"/>
</dbReference>
<evidence type="ECO:0000313" key="3">
    <source>
        <dbReference type="Proteomes" id="UP000671399"/>
    </source>
</evidence>
<dbReference type="PANTHER" id="PTHR36222">
    <property type="entry name" value="SERINE PROTEASE INHIBITOR RV3364C"/>
    <property type="match status" value="1"/>
</dbReference>
<dbReference type="Pfam" id="PF03259">
    <property type="entry name" value="Robl_LC7"/>
    <property type="match status" value="1"/>
</dbReference>
<evidence type="ECO:0000259" key="1">
    <source>
        <dbReference type="SMART" id="SM00960"/>
    </source>
</evidence>
<evidence type="ECO:0000313" key="2">
    <source>
        <dbReference type="EMBL" id="MBO4164399.1"/>
    </source>
</evidence>
<protein>
    <submittedName>
        <fullName evidence="2">Roadblock/LC7 domain-containing protein</fullName>
    </submittedName>
</protein>
<gene>
    <name evidence="2" type="ORF">JQN83_26825</name>
</gene>
<sequence length="134" mass="13731">MSSDLSYLLSNNLTRVPGVSQAVAVSVDGLLLARTEGLNRAAAERLAAVAAGLRSLLNGAARDFGAGGVQGTIVDLASGYLLLTALSGGASLLTLVTREADLAFVTEELHRFADQVGDQLTPGFHTTLVGAGHR</sequence>
<dbReference type="InterPro" id="IPR053141">
    <property type="entry name" value="Mycobact_SerProt_Inhib_Rv3364c"/>
</dbReference>